<feature type="region of interest" description="Disordered" evidence="1">
    <location>
        <begin position="44"/>
        <end position="79"/>
    </location>
</feature>
<protein>
    <submittedName>
        <fullName evidence="2">Uncharacterized protein</fullName>
    </submittedName>
</protein>
<reference evidence="2" key="1">
    <citation type="submission" date="2020-08" db="EMBL/GenBank/DDBJ databases">
        <title>Genome public.</title>
        <authorList>
            <person name="Liu C."/>
            <person name="Sun Q."/>
        </authorList>
    </citation>
    <scope>NUCLEOTIDE SEQUENCE</scope>
    <source>
        <strain evidence="2">NSJ-32</strain>
    </source>
</reference>
<evidence type="ECO:0000313" key="3">
    <source>
        <dbReference type="Proteomes" id="UP000657006"/>
    </source>
</evidence>
<evidence type="ECO:0000256" key="1">
    <source>
        <dbReference type="SAM" id="MobiDB-lite"/>
    </source>
</evidence>
<feature type="region of interest" description="Disordered" evidence="1">
    <location>
        <begin position="1"/>
        <end position="26"/>
    </location>
</feature>
<organism evidence="2 3">
    <name type="scientific">Bianquea renquensis</name>
    <dbReference type="NCBI Taxonomy" id="2763661"/>
    <lineage>
        <taxon>Bacteria</taxon>
        <taxon>Bacillati</taxon>
        <taxon>Bacillota</taxon>
        <taxon>Clostridia</taxon>
        <taxon>Eubacteriales</taxon>
        <taxon>Bianqueaceae</taxon>
        <taxon>Bianquea</taxon>
    </lineage>
</organism>
<dbReference type="Proteomes" id="UP000657006">
    <property type="component" value="Unassembled WGS sequence"/>
</dbReference>
<comment type="caution">
    <text evidence="2">The sequence shown here is derived from an EMBL/GenBank/DDBJ whole genome shotgun (WGS) entry which is preliminary data.</text>
</comment>
<dbReference type="EMBL" id="JACRSQ010000023">
    <property type="protein sequence ID" value="MBC8544486.1"/>
    <property type="molecule type" value="Genomic_DNA"/>
</dbReference>
<feature type="compositionally biased region" description="Basic residues" evidence="1">
    <location>
        <begin position="62"/>
        <end position="79"/>
    </location>
</feature>
<keyword evidence="3" id="KW-1185">Reference proteome</keyword>
<sequence>MHVGEANNGDGQRAHGGKFSAATVETIRPAEIQNEICTPVRRTMATASGHTEAISSPPPSKRSGRRRYKMKYARRRGEQ</sequence>
<proteinExistence type="predicted"/>
<dbReference type="AlphaFoldDB" id="A0A926DTP6"/>
<dbReference type="RefSeq" id="WP_249289921.1">
    <property type="nucleotide sequence ID" value="NZ_JACRSQ010000023.1"/>
</dbReference>
<evidence type="ECO:0000313" key="2">
    <source>
        <dbReference type="EMBL" id="MBC8544486.1"/>
    </source>
</evidence>
<accession>A0A926DTP6</accession>
<name>A0A926DTP6_9FIRM</name>
<gene>
    <name evidence="2" type="ORF">H8730_13140</name>
</gene>